<reference evidence="2 3" key="1">
    <citation type="journal article" date="2012" name="Sci. Rep.">
        <title>Genomic perspectives on the evolution of fungal entomopathogenicity in Beauveria bassiana.</title>
        <authorList>
            <person name="Xiao G."/>
            <person name="Ying S.H."/>
            <person name="Zheng P."/>
            <person name="Wang Z.L."/>
            <person name="Zhang S."/>
            <person name="Xie X.Q."/>
            <person name="Shang Y."/>
            <person name="St Leger R.J."/>
            <person name="Zhao G.P."/>
            <person name="Wang C."/>
            <person name="Feng M.G."/>
        </authorList>
    </citation>
    <scope>NUCLEOTIDE SEQUENCE [LARGE SCALE GENOMIC DNA]</scope>
    <source>
        <strain evidence="2 3">ARSEF 2860</strain>
    </source>
</reference>
<name>J5JQT4_BEAB2</name>
<dbReference type="RefSeq" id="XP_008599270.1">
    <property type="nucleotide sequence ID" value="XM_008601048.1"/>
</dbReference>
<dbReference type="AlphaFoldDB" id="J5JQT4"/>
<dbReference type="GeneID" id="19888963"/>
<sequence length="101" mass="11124">MSPNLTLALRQTFADILQPGAPPHRGASSDEMPSSLPPTTRDYIGRTAGFPEVSFGDDHDSLAIGLDRVQVLLGVNVIREDTEERGRARGHFFVRDRCCML</sequence>
<accession>J5JQT4</accession>
<dbReference type="EMBL" id="JH725165">
    <property type="protein sequence ID" value="EJP65181.1"/>
    <property type="molecule type" value="Genomic_DNA"/>
</dbReference>
<gene>
    <name evidence="2" type="ORF">BBA_05951</name>
</gene>
<evidence type="ECO:0000256" key="1">
    <source>
        <dbReference type="SAM" id="MobiDB-lite"/>
    </source>
</evidence>
<protein>
    <submittedName>
        <fullName evidence="2">Uncharacterized protein</fullName>
    </submittedName>
</protein>
<proteinExistence type="predicted"/>
<keyword evidence="3" id="KW-1185">Reference proteome</keyword>
<dbReference type="Proteomes" id="UP000002762">
    <property type="component" value="Unassembled WGS sequence"/>
</dbReference>
<organism evidence="2 3">
    <name type="scientific">Beauveria bassiana (strain ARSEF 2860)</name>
    <name type="common">White muscardine disease fungus</name>
    <name type="synonym">Tritirachium shiotae</name>
    <dbReference type="NCBI Taxonomy" id="655819"/>
    <lineage>
        <taxon>Eukaryota</taxon>
        <taxon>Fungi</taxon>
        <taxon>Dikarya</taxon>
        <taxon>Ascomycota</taxon>
        <taxon>Pezizomycotina</taxon>
        <taxon>Sordariomycetes</taxon>
        <taxon>Hypocreomycetidae</taxon>
        <taxon>Hypocreales</taxon>
        <taxon>Cordycipitaceae</taxon>
        <taxon>Beauveria</taxon>
    </lineage>
</organism>
<evidence type="ECO:0000313" key="2">
    <source>
        <dbReference type="EMBL" id="EJP65181.1"/>
    </source>
</evidence>
<feature type="region of interest" description="Disordered" evidence="1">
    <location>
        <begin position="18"/>
        <end position="42"/>
    </location>
</feature>
<evidence type="ECO:0000313" key="3">
    <source>
        <dbReference type="Proteomes" id="UP000002762"/>
    </source>
</evidence>
<dbReference type="InParanoid" id="J5JQT4"/>
<dbReference type="HOGENOM" id="CLU_2291179_0_0_1"/>